<protein>
    <submittedName>
        <fullName evidence="1">Uncharacterized protein</fullName>
    </submittedName>
</protein>
<dbReference type="AlphaFoldDB" id="A0A1F6AIS1"/>
<dbReference type="STRING" id="1798392.A3A79_05390"/>
<organism evidence="1 2">
    <name type="scientific">Candidatus Gottesmanbacteria bacterium RIFCSPLOWO2_01_FULL_43_11b</name>
    <dbReference type="NCBI Taxonomy" id="1798392"/>
    <lineage>
        <taxon>Bacteria</taxon>
        <taxon>Candidatus Gottesmaniibacteriota</taxon>
    </lineage>
</organism>
<reference evidence="1 2" key="1">
    <citation type="journal article" date="2016" name="Nat. Commun.">
        <title>Thousands of microbial genomes shed light on interconnected biogeochemical processes in an aquifer system.</title>
        <authorList>
            <person name="Anantharaman K."/>
            <person name="Brown C.T."/>
            <person name="Hug L.A."/>
            <person name="Sharon I."/>
            <person name="Castelle C.J."/>
            <person name="Probst A.J."/>
            <person name="Thomas B.C."/>
            <person name="Singh A."/>
            <person name="Wilkins M.J."/>
            <person name="Karaoz U."/>
            <person name="Brodie E.L."/>
            <person name="Williams K.H."/>
            <person name="Hubbard S.S."/>
            <person name="Banfield J.F."/>
        </authorList>
    </citation>
    <scope>NUCLEOTIDE SEQUENCE [LARGE SCALE GENOMIC DNA]</scope>
</reference>
<gene>
    <name evidence="1" type="ORF">A3A79_05390</name>
</gene>
<evidence type="ECO:0000313" key="1">
    <source>
        <dbReference type="EMBL" id="OGG24588.1"/>
    </source>
</evidence>
<dbReference type="EMBL" id="MFJV01000001">
    <property type="protein sequence ID" value="OGG24588.1"/>
    <property type="molecule type" value="Genomic_DNA"/>
</dbReference>
<sequence>MPNIEALYDGVAHTVDCVNVKIKNGGRVVILEVPKGSVWGLRDLIRHESYGMQITPESEGDATTEDVISLDARRTPIAGPMKILKKDQDGRRVAIKVRRFRPFPI</sequence>
<comment type="caution">
    <text evidence="1">The sequence shown here is derived from an EMBL/GenBank/DDBJ whole genome shotgun (WGS) entry which is preliminary data.</text>
</comment>
<proteinExistence type="predicted"/>
<dbReference type="Proteomes" id="UP000178759">
    <property type="component" value="Unassembled WGS sequence"/>
</dbReference>
<accession>A0A1F6AIS1</accession>
<name>A0A1F6AIS1_9BACT</name>
<evidence type="ECO:0000313" key="2">
    <source>
        <dbReference type="Proteomes" id="UP000178759"/>
    </source>
</evidence>